<feature type="transmembrane region" description="Helical" evidence="1">
    <location>
        <begin position="74"/>
        <end position="94"/>
    </location>
</feature>
<feature type="transmembrane region" description="Helical" evidence="1">
    <location>
        <begin position="288"/>
        <end position="314"/>
    </location>
</feature>
<dbReference type="RefSeq" id="WP_353634322.1">
    <property type="nucleotide sequence ID" value="NZ_CP159204.1"/>
</dbReference>
<keyword evidence="1" id="KW-0812">Transmembrane</keyword>
<evidence type="ECO:0000256" key="1">
    <source>
        <dbReference type="SAM" id="Phobius"/>
    </source>
</evidence>
<keyword evidence="1" id="KW-1133">Transmembrane helix</keyword>
<organism evidence="2">
    <name type="scientific">Halobacterium sp. NMX12-1</name>
    <dbReference type="NCBI Taxonomy" id="3166650"/>
    <lineage>
        <taxon>Archaea</taxon>
        <taxon>Methanobacteriati</taxon>
        <taxon>Methanobacteriota</taxon>
        <taxon>Stenosarchaea group</taxon>
        <taxon>Halobacteria</taxon>
        <taxon>Halobacteriales</taxon>
        <taxon>Halobacteriaceae</taxon>
        <taxon>Halobacterium</taxon>
    </lineage>
</organism>
<dbReference type="KEGG" id="hanx:ABSL23_14890"/>
<name>A0AAU8CC00_9EURY</name>
<gene>
    <name evidence="2" type="ORF">ABSL23_14890</name>
</gene>
<evidence type="ECO:0000313" key="2">
    <source>
        <dbReference type="EMBL" id="XCF16511.1"/>
    </source>
</evidence>
<reference evidence="2" key="1">
    <citation type="submission" date="2024-06" db="EMBL/GenBank/DDBJ databases">
        <title>Genome Sequence of an extremely halophilic archaeon isolated from Permian era halite, Salado Formation, Carlsbad, New Mexico: Halobacterium sp. strain NMX12-1.</title>
        <authorList>
            <person name="Sotoa L."/>
            <person name="DasSarma P."/>
            <person name="Anton B.P."/>
            <person name="Vincze T."/>
            <person name="Verma I."/>
            <person name="Eralp B."/>
            <person name="Powers D.W."/>
            <person name="Dozier B.L."/>
            <person name="Roberts R.J."/>
            <person name="DasSarma S."/>
        </authorList>
    </citation>
    <scope>NUCLEOTIDE SEQUENCE</scope>
    <source>
        <strain evidence="2">NMX12-1</strain>
    </source>
</reference>
<proteinExistence type="predicted"/>
<keyword evidence="1" id="KW-0472">Membrane</keyword>
<sequence length="342" mass="36352">MADSDERAPSDRMRERGPHSQRWLWVVLDADRRLVAAGILAVLFAATVAVGTLLPTPAFLLLTEGDPHETLFNALVGSTITGVTLVLTLSQLVLSQELGAAGDQRERMEGAMAFRDAASDAAGVAVAPAEPSAFLRALVEATSEQANALADAAPGGDAGDAVAEYADAVVENARVVANQLEGAQFGTFEVVLAALNYNYSWKIYAGERLRAEYGDALDDDAHAALDDLLETLELFGPAREHFKTLYFQWELSELSRTLLYAAVPALGASMVGLLLFDPAQYPGATLGVSHALVGVAAAATVAVLPFALLLAYILRIITVTKRTLSIGPFVLRETERNADIDD</sequence>
<dbReference type="InterPro" id="IPR058278">
    <property type="entry name" value="DUF7972"/>
</dbReference>
<feature type="transmembrane region" description="Helical" evidence="1">
    <location>
        <begin position="34"/>
        <end position="54"/>
    </location>
</feature>
<protein>
    <recommendedName>
        <fullName evidence="3">DUF4239 domain-containing protein</fullName>
    </recommendedName>
</protein>
<evidence type="ECO:0008006" key="3">
    <source>
        <dbReference type="Google" id="ProtNLM"/>
    </source>
</evidence>
<accession>A0AAU8CC00</accession>
<dbReference type="GeneID" id="91110460"/>
<dbReference type="EMBL" id="CP159204">
    <property type="protein sequence ID" value="XCF16511.1"/>
    <property type="molecule type" value="Genomic_DNA"/>
</dbReference>
<dbReference type="AlphaFoldDB" id="A0AAU8CC00"/>
<feature type="transmembrane region" description="Helical" evidence="1">
    <location>
        <begin position="258"/>
        <end position="276"/>
    </location>
</feature>
<dbReference type="Pfam" id="PF25927">
    <property type="entry name" value="DUF7972"/>
    <property type="match status" value="1"/>
</dbReference>